<accession>A0A4Y2RFX2</accession>
<dbReference type="EMBL" id="BGPR01016962">
    <property type="protein sequence ID" value="GBN74692.1"/>
    <property type="molecule type" value="Genomic_DNA"/>
</dbReference>
<keyword evidence="3" id="KW-1185">Reference proteome</keyword>
<gene>
    <name evidence="2" type="ORF">AVEN_220327_1</name>
</gene>
<evidence type="ECO:0000313" key="2">
    <source>
        <dbReference type="EMBL" id="GBN74692.1"/>
    </source>
</evidence>
<proteinExistence type="predicted"/>
<name>A0A4Y2RFX2_ARAVE</name>
<protein>
    <submittedName>
        <fullName evidence="2">Uncharacterized protein</fullName>
    </submittedName>
</protein>
<dbReference type="Proteomes" id="UP000499080">
    <property type="component" value="Unassembled WGS sequence"/>
</dbReference>
<organism evidence="2 3">
    <name type="scientific">Araneus ventricosus</name>
    <name type="common">Orbweaver spider</name>
    <name type="synonym">Epeira ventricosa</name>
    <dbReference type="NCBI Taxonomy" id="182803"/>
    <lineage>
        <taxon>Eukaryota</taxon>
        <taxon>Metazoa</taxon>
        <taxon>Ecdysozoa</taxon>
        <taxon>Arthropoda</taxon>
        <taxon>Chelicerata</taxon>
        <taxon>Arachnida</taxon>
        <taxon>Araneae</taxon>
        <taxon>Araneomorphae</taxon>
        <taxon>Entelegynae</taxon>
        <taxon>Araneoidea</taxon>
        <taxon>Araneidae</taxon>
        <taxon>Araneus</taxon>
    </lineage>
</organism>
<evidence type="ECO:0000313" key="3">
    <source>
        <dbReference type="Proteomes" id="UP000499080"/>
    </source>
</evidence>
<comment type="caution">
    <text evidence="2">The sequence shown here is derived from an EMBL/GenBank/DDBJ whole genome shotgun (WGS) entry which is preliminary data.</text>
</comment>
<evidence type="ECO:0000256" key="1">
    <source>
        <dbReference type="SAM" id="MobiDB-lite"/>
    </source>
</evidence>
<feature type="region of interest" description="Disordered" evidence="1">
    <location>
        <begin position="1"/>
        <end position="20"/>
    </location>
</feature>
<reference evidence="2 3" key="1">
    <citation type="journal article" date="2019" name="Sci. Rep.">
        <title>Orb-weaving spider Araneus ventricosus genome elucidates the spidroin gene catalogue.</title>
        <authorList>
            <person name="Kono N."/>
            <person name="Nakamura H."/>
            <person name="Ohtoshi R."/>
            <person name="Moran D.A.P."/>
            <person name="Shinohara A."/>
            <person name="Yoshida Y."/>
            <person name="Fujiwara M."/>
            <person name="Mori M."/>
            <person name="Tomita M."/>
            <person name="Arakawa K."/>
        </authorList>
    </citation>
    <scope>NUCLEOTIDE SEQUENCE [LARGE SCALE GENOMIC DNA]</scope>
</reference>
<sequence>MMRTTPELAPPVPNFRTTPMGGRLTPTYDLSCNRSYTRRIFSGIGFRSWNSPAETLPLGHGGLLSGHQESINPILDGIIPVWIMRSR</sequence>
<dbReference type="AlphaFoldDB" id="A0A4Y2RFX2"/>